<evidence type="ECO:0000313" key="3">
    <source>
        <dbReference type="Proteomes" id="UP000187209"/>
    </source>
</evidence>
<keyword evidence="3" id="KW-1185">Reference proteome</keyword>
<dbReference type="Proteomes" id="UP000187209">
    <property type="component" value="Unassembled WGS sequence"/>
</dbReference>
<reference evidence="2 3" key="1">
    <citation type="submission" date="2016-11" db="EMBL/GenBank/DDBJ databases">
        <title>The macronuclear genome of Stentor coeruleus: a giant cell with tiny introns.</title>
        <authorList>
            <person name="Slabodnick M."/>
            <person name="Ruby J.G."/>
            <person name="Reiff S.B."/>
            <person name="Swart E.C."/>
            <person name="Gosai S."/>
            <person name="Prabakaran S."/>
            <person name="Witkowska E."/>
            <person name="Larue G.E."/>
            <person name="Fisher S."/>
            <person name="Freeman R.M."/>
            <person name="Gunawardena J."/>
            <person name="Chu W."/>
            <person name="Stover N.A."/>
            <person name="Gregory B.D."/>
            <person name="Nowacki M."/>
            <person name="Derisi J."/>
            <person name="Roy S.W."/>
            <person name="Marshall W.F."/>
            <person name="Sood P."/>
        </authorList>
    </citation>
    <scope>NUCLEOTIDE SEQUENCE [LARGE SCALE GENOMIC DNA]</scope>
    <source>
        <strain evidence="2">WM001</strain>
    </source>
</reference>
<proteinExistence type="predicted"/>
<accession>A0A1R2AZU7</accession>
<organism evidence="2 3">
    <name type="scientific">Stentor coeruleus</name>
    <dbReference type="NCBI Taxonomy" id="5963"/>
    <lineage>
        <taxon>Eukaryota</taxon>
        <taxon>Sar</taxon>
        <taxon>Alveolata</taxon>
        <taxon>Ciliophora</taxon>
        <taxon>Postciliodesmatophora</taxon>
        <taxon>Heterotrichea</taxon>
        <taxon>Heterotrichida</taxon>
        <taxon>Stentoridae</taxon>
        <taxon>Stentor</taxon>
    </lineage>
</organism>
<comment type="caution">
    <text evidence="2">The sequence shown here is derived from an EMBL/GenBank/DDBJ whole genome shotgun (WGS) entry which is preliminary data.</text>
</comment>
<feature type="region of interest" description="Disordered" evidence="1">
    <location>
        <begin position="1"/>
        <end position="27"/>
    </location>
</feature>
<feature type="compositionally biased region" description="Polar residues" evidence="1">
    <location>
        <begin position="1"/>
        <end position="13"/>
    </location>
</feature>
<feature type="region of interest" description="Disordered" evidence="1">
    <location>
        <begin position="77"/>
        <end position="96"/>
    </location>
</feature>
<evidence type="ECO:0000256" key="1">
    <source>
        <dbReference type="SAM" id="MobiDB-lite"/>
    </source>
</evidence>
<sequence>MEELLQSVSSVRKNIQERRNSRTRAENYQKIDLKLQLPSPRSGLLQNSSSKGQNSKIQLEKSSINRLHKQNQDEFSRFLQSPLRSPQSSKLKLSPSRKKTYKLDAAALLISRIKKFLIKKLKIWKEAAEKIRSFEKGAYKRELIFKVNVAKKPEKPRYISRGRESDEEIIVMKNLKGNKLGEDSVRISREKIRIENLMEIQPKSCKNRISPRSPVLLDFNKNRLRVNSKGSDQRLPIVEVFVEESSAIKPKPCKMIQDKTSPTAGKLPFSFMRMPNDKPLQKVMVKRNPHRLILSISKFVYKNIRITYKHLHNYTKLLNFHCILSSKLIDLFSLTTSSIFTYNTNLRIIEASSKITDIFADKIAEIFFFMKFRCVIESGLFEDSSKDDLKECLETLKKPENGINPDKKLPKKSLSYLLLMPSFVNLILSLESKVRIKYYMEFCKIIIGKYEKICFGVRIIEKLHKKNALESFRAIRRYEITCKLYRKVMKNLCDNLEKDVKYCLNAALKQWKLGIAGDFNDGRFEL</sequence>
<dbReference type="EMBL" id="MPUH01001128">
    <property type="protein sequence ID" value="OMJ70064.1"/>
    <property type="molecule type" value="Genomic_DNA"/>
</dbReference>
<evidence type="ECO:0000313" key="2">
    <source>
        <dbReference type="EMBL" id="OMJ70064.1"/>
    </source>
</evidence>
<feature type="compositionally biased region" description="Basic and acidic residues" evidence="1">
    <location>
        <begin position="14"/>
        <end position="27"/>
    </location>
</feature>
<protein>
    <submittedName>
        <fullName evidence="2">Uncharacterized protein</fullName>
    </submittedName>
</protein>
<feature type="compositionally biased region" description="Low complexity" evidence="1">
    <location>
        <begin position="79"/>
        <end position="94"/>
    </location>
</feature>
<gene>
    <name evidence="2" type="ORF">SteCoe_32049</name>
</gene>
<dbReference type="AlphaFoldDB" id="A0A1R2AZU7"/>
<name>A0A1R2AZU7_9CILI</name>